<reference evidence="1 2" key="1">
    <citation type="submission" date="2019-10" db="EMBL/GenBank/DDBJ databases">
        <title>Streptococcus mitis of the oral and urogenital tracts.</title>
        <authorList>
            <person name="Price T."/>
            <person name="Mores C.R."/>
            <person name="Putonti C."/>
            <person name="Wolfe A.J."/>
        </authorList>
    </citation>
    <scope>NUCLEOTIDE SEQUENCE [LARGE SCALE GENOMIC DNA]</scope>
    <source>
        <strain evidence="1 2">SM16</strain>
    </source>
</reference>
<evidence type="ECO:0000313" key="1">
    <source>
        <dbReference type="EMBL" id="MQQ52403.1"/>
    </source>
</evidence>
<gene>
    <name evidence="1" type="ORF">GEZ89_05415</name>
</gene>
<name>A0A7X1RND4_STRMT</name>
<accession>A0A7X1RND4</accession>
<organism evidence="1 2">
    <name type="scientific">Streptococcus mitis</name>
    <dbReference type="NCBI Taxonomy" id="28037"/>
    <lineage>
        <taxon>Bacteria</taxon>
        <taxon>Bacillati</taxon>
        <taxon>Bacillota</taxon>
        <taxon>Bacilli</taxon>
        <taxon>Lactobacillales</taxon>
        <taxon>Streptococcaceae</taxon>
        <taxon>Streptococcus</taxon>
        <taxon>Streptococcus mitis group</taxon>
    </lineage>
</organism>
<dbReference type="AlphaFoldDB" id="A0A7X1RND4"/>
<protein>
    <submittedName>
        <fullName evidence="1">Alanine racemase</fullName>
    </submittedName>
</protein>
<sequence length="37" mass="4274">MLGSSKRNEDSHMTMTIKVNYQKTFQEVVEAEKLATK</sequence>
<dbReference type="EMBL" id="WIJK01000012">
    <property type="protein sequence ID" value="MQQ52403.1"/>
    <property type="molecule type" value="Genomic_DNA"/>
</dbReference>
<comment type="caution">
    <text evidence="1">The sequence shown here is derived from an EMBL/GenBank/DDBJ whole genome shotgun (WGS) entry which is preliminary data.</text>
</comment>
<dbReference type="Proteomes" id="UP000467560">
    <property type="component" value="Unassembled WGS sequence"/>
</dbReference>
<evidence type="ECO:0000313" key="2">
    <source>
        <dbReference type="Proteomes" id="UP000467560"/>
    </source>
</evidence>
<proteinExistence type="predicted"/>